<keyword evidence="3" id="KW-1185">Reference proteome</keyword>
<feature type="compositionally biased region" description="Polar residues" evidence="1">
    <location>
        <begin position="57"/>
        <end position="67"/>
    </location>
</feature>
<dbReference type="OrthoDB" id="3268127at2759"/>
<proteinExistence type="predicted"/>
<dbReference type="Proteomes" id="UP000292702">
    <property type="component" value="Unassembled WGS sequence"/>
</dbReference>
<reference evidence="2 3" key="1">
    <citation type="submission" date="2018-11" db="EMBL/GenBank/DDBJ databases">
        <title>Genome assembly of Steccherinum ochraceum LE-BIN_3174, the white-rot fungus of the Steccherinaceae family (The Residual Polyporoid clade, Polyporales, Basidiomycota).</title>
        <authorList>
            <person name="Fedorova T.V."/>
            <person name="Glazunova O.A."/>
            <person name="Landesman E.O."/>
            <person name="Moiseenko K.V."/>
            <person name="Psurtseva N.V."/>
            <person name="Savinova O.S."/>
            <person name="Shakhova N.V."/>
            <person name="Tyazhelova T.V."/>
            <person name="Vasina D.V."/>
        </authorList>
    </citation>
    <scope>NUCLEOTIDE SEQUENCE [LARGE SCALE GENOMIC DNA]</scope>
    <source>
        <strain evidence="2 3">LE-BIN_3174</strain>
    </source>
</reference>
<feature type="compositionally biased region" description="Acidic residues" evidence="1">
    <location>
        <begin position="108"/>
        <end position="128"/>
    </location>
</feature>
<evidence type="ECO:0000256" key="1">
    <source>
        <dbReference type="SAM" id="MobiDB-lite"/>
    </source>
</evidence>
<feature type="region of interest" description="Disordered" evidence="1">
    <location>
        <begin position="88"/>
        <end position="128"/>
    </location>
</feature>
<feature type="region of interest" description="Disordered" evidence="1">
    <location>
        <begin position="1"/>
        <end position="76"/>
    </location>
</feature>
<accession>A0A4R0RNT1</accession>
<gene>
    <name evidence="2" type="ORF">EIP91_009899</name>
</gene>
<feature type="region of interest" description="Disordered" evidence="1">
    <location>
        <begin position="221"/>
        <end position="242"/>
    </location>
</feature>
<sequence length="242" mass="27320">MAMSSPLYFPPTTPTSQRHFSHFPSHSSPLAASSSPVSQKSSPTFAAHARRREQYKQVASSPTSDGSAQEAPRKAILRERFKAKCLERAQKDRARRVSSKRGLSSDASSDEVDADMDDGEEENDDEYLNDELFSRVMQSVNKKQKHQYKVSYQHDVGSSFDPDLEDVVEWEEELKVPQPINTEPDDLFEEELAAYAEEYELLYDLAADDIFGLSDLEDIPGEEPFDWKGKGRASAPQDMDMD</sequence>
<organism evidence="2 3">
    <name type="scientific">Steccherinum ochraceum</name>
    <dbReference type="NCBI Taxonomy" id="92696"/>
    <lineage>
        <taxon>Eukaryota</taxon>
        <taxon>Fungi</taxon>
        <taxon>Dikarya</taxon>
        <taxon>Basidiomycota</taxon>
        <taxon>Agaricomycotina</taxon>
        <taxon>Agaricomycetes</taxon>
        <taxon>Polyporales</taxon>
        <taxon>Steccherinaceae</taxon>
        <taxon>Steccherinum</taxon>
    </lineage>
</organism>
<dbReference type="AlphaFoldDB" id="A0A4R0RNT1"/>
<feature type="compositionally biased region" description="Low complexity" evidence="1">
    <location>
        <begin position="22"/>
        <end position="42"/>
    </location>
</feature>
<evidence type="ECO:0000313" key="2">
    <source>
        <dbReference type="EMBL" id="TCD68753.1"/>
    </source>
</evidence>
<dbReference type="EMBL" id="RWJN01000058">
    <property type="protein sequence ID" value="TCD68753.1"/>
    <property type="molecule type" value="Genomic_DNA"/>
</dbReference>
<protein>
    <submittedName>
        <fullName evidence="2">Uncharacterized protein</fullName>
    </submittedName>
</protein>
<evidence type="ECO:0000313" key="3">
    <source>
        <dbReference type="Proteomes" id="UP000292702"/>
    </source>
</evidence>
<name>A0A4R0RNT1_9APHY</name>
<comment type="caution">
    <text evidence="2">The sequence shown here is derived from an EMBL/GenBank/DDBJ whole genome shotgun (WGS) entry which is preliminary data.</text>
</comment>